<evidence type="ECO:0000313" key="8">
    <source>
        <dbReference type="Proteomes" id="UP001597180"/>
    </source>
</evidence>
<sequence length="139" mass="15485">MSTKNCPSCGAPVALNTTECKYCGEEFSFAPPPNPQMHQNVPRETQQPFVNNNIYVNSAPPPQQVWVRPAKSKIVAGILAILLGGFGIHKFYLGRIGWGIVYLLFCWTYIPTLISLVEGIIYFASSDESFNMKYGTKTF</sequence>
<keyword evidence="2 5" id="KW-0812">Transmembrane</keyword>
<dbReference type="RefSeq" id="WP_377740799.1">
    <property type="nucleotide sequence ID" value="NZ_BAABJG010000013.1"/>
</dbReference>
<keyword evidence="3 5" id="KW-1133">Transmembrane helix</keyword>
<dbReference type="Pfam" id="PF05154">
    <property type="entry name" value="TM2"/>
    <property type="match status" value="1"/>
</dbReference>
<comment type="caution">
    <text evidence="7">The sequence shown here is derived from an EMBL/GenBank/DDBJ whole genome shotgun (WGS) entry which is preliminary data.</text>
</comment>
<evidence type="ECO:0000256" key="4">
    <source>
        <dbReference type="ARBA" id="ARBA00023136"/>
    </source>
</evidence>
<dbReference type="Proteomes" id="UP001597180">
    <property type="component" value="Unassembled WGS sequence"/>
</dbReference>
<protein>
    <submittedName>
        <fullName evidence="7">NINE protein</fullName>
    </submittedName>
</protein>
<evidence type="ECO:0000256" key="3">
    <source>
        <dbReference type="ARBA" id="ARBA00022989"/>
    </source>
</evidence>
<comment type="subcellular location">
    <subcellularLocation>
        <location evidence="1">Membrane</location>
        <topology evidence="1">Multi-pass membrane protein</topology>
    </subcellularLocation>
</comment>
<evidence type="ECO:0000256" key="2">
    <source>
        <dbReference type="ARBA" id="ARBA00022692"/>
    </source>
</evidence>
<organism evidence="7 8">
    <name type="scientific">Paenibacillus vulneris</name>
    <dbReference type="NCBI Taxonomy" id="1133364"/>
    <lineage>
        <taxon>Bacteria</taxon>
        <taxon>Bacillati</taxon>
        <taxon>Bacillota</taxon>
        <taxon>Bacilli</taxon>
        <taxon>Bacillales</taxon>
        <taxon>Paenibacillaceae</taxon>
        <taxon>Paenibacillus</taxon>
    </lineage>
</organism>
<evidence type="ECO:0000256" key="5">
    <source>
        <dbReference type="SAM" id="Phobius"/>
    </source>
</evidence>
<feature type="domain" description="TM2" evidence="6">
    <location>
        <begin position="70"/>
        <end position="120"/>
    </location>
</feature>
<gene>
    <name evidence="7" type="ORF">ACFQ4B_35775</name>
</gene>
<reference evidence="8" key="1">
    <citation type="journal article" date="2019" name="Int. J. Syst. Evol. Microbiol.">
        <title>The Global Catalogue of Microorganisms (GCM) 10K type strain sequencing project: providing services to taxonomists for standard genome sequencing and annotation.</title>
        <authorList>
            <consortium name="The Broad Institute Genomics Platform"/>
            <consortium name="The Broad Institute Genome Sequencing Center for Infectious Disease"/>
            <person name="Wu L."/>
            <person name="Ma J."/>
        </authorList>
    </citation>
    <scope>NUCLEOTIDE SEQUENCE [LARGE SCALE GENOMIC DNA]</scope>
    <source>
        <strain evidence="8">CCUG 53270</strain>
    </source>
</reference>
<name>A0ABW3V110_9BACL</name>
<keyword evidence="4 5" id="KW-0472">Membrane</keyword>
<evidence type="ECO:0000259" key="6">
    <source>
        <dbReference type="Pfam" id="PF05154"/>
    </source>
</evidence>
<feature type="transmembrane region" description="Helical" evidence="5">
    <location>
        <begin position="99"/>
        <end position="124"/>
    </location>
</feature>
<evidence type="ECO:0000313" key="7">
    <source>
        <dbReference type="EMBL" id="MFD1225450.1"/>
    </source>
</evidence>
<accession>A0ABW3V110</accession>
<proteinExistence type="predicted"/>
<keyword evidence="8" id="KW-1185">Reference proteome</keyword>
<dbReference type="EMBL" id="JBHTLU010000059">
    <property type="protein sequence ID" value="MFD1225450.1"/>
    <property type="molecule type" value="Genomic_DNA"/>
</dbReference>
<dbReference type="InterPro" id="IPR007829">
    <property type="entry name" value="TM2"/>
</dbReference>
<evidence type="ECO:0000256" key="1">
    <source>
        <dbReference type="ARBA" id="ARBA00004141"/>
    </source>
</evidence>
<feature type="transmembrane region" description="Helical" evidence="5">
    <location>
        <begin position="74"/>
        <end position="93"/>
    </location>
</feature>